<feature type="compositionally biased region" description="Low complexity" evidence="2">
    <location>
        <begin position="197"/>
        <end position="206"/>
    </location>
</feature>
<dbReference type="SMART" id="SM00338">
    <property type="entry name" value="BRLZ"/>
    <property type="match status" value="1"/>
</dbReference>
<feature type="region of interest" description="Disordered" evidence="2">
    <location>
        <begin position="392"/>
        <end position="451"/>
    </location>
</feature>
<protein>
    <recommendedName>
        <fullName evidence="3">BZIP domain-containing protein</fullName>
    </recommendedName>
</protein>
<feature type="region of interest" description="Disordered" evidence="2">
    <location>
        <begin position="40"/>
        <end position="91"/>
    </location>
</feature>
<comment type="caution">
    <text evidence="4">The sequence shown here is derived from an EMBL/GenBank/DDBJ whole genome shotgun (WGS) entry which is preliminary data.</text>
</comment>
<dbReference type="Gene3D" id="1.20.5.170">
    <property type="match status" value="1"/>
</dbReference>
<evidence type="ECO:0000256" key="1">
    <source>
        <dbReference type="SAM" id="Coils"/>
    </source>
</evidence>
<organism evidence="4 5">
    <name type="scientific">Sanghuangporus baumii</name>
    <name type="common">Phellinus baumii</name>
    <dbReference type="NCBI Taxonomy" id="108892"/>
    <lineage>
        <taxon>Eukaryota</taxon>
        <taxon>Fungi</taxon>
        <taxon>Dikarya</taxon>
        <taxon>Basidiomycota</taxon>
        <taxon>Agaricomycotina</taxon>
        <taxon>Agaricomycetes</taxon>
        <taxon>Hymenochaetales</taxon>
        <taxon>Hymenochaetaceae</taxon>
        <taxon>Sanghuangporus</taxon>
    </lineage>
</organism>
<dbReference type="PANTHER" id="PTHR37616">
    <property type="entry name" value="BZIP TRANSCRIPTION FACTOR 60-LIKE"/>
    <property type="match status" value="1"/>
</dbReference>
<feature type="region of interest" description="Disordered" evidence="2">
    <location>
        <begin position="576"/>
        <end position="700"/>
    </location>
</feature>
<feature type="compositionally biased region" description="Polar residues" evidence="2">
    <location>
        <begin position="610"/>
        <end position="620"/>
    </location>
</feature>
<feature type="compositionally biased region" description="Acidic residues" evidence="2">
    <location>
        <begin position="298"/>
        <end position="308"/>
    </location>
</feature>
<feature type="compositionally biased region" description="Low complexity" evidence="2">
    <location>
        <begin position="626"/>
        <end position="639"/>
    </location>
</feature>
<feature type="compositionally biased region" description="Low complexity" evidence="2">
    <location>
        <begin position="43"/>
        <end position="77"/>
    </location>
</feature>
<dbReference type="AlphaFoldDB" id="A0A9Q5NE22"/>
<feature type="domain" description="BZIP" evidence="3">
    <location>
        <begin position="320"/>
        <end position="383"/>
    </location>
</feature>
<dbReference type="InterPro" id="IPR004827">
    <property type="entry name" value="bZIP"/>
</dbReference>
<feature type="compositionally biased region" description="Basic and acidic residues" evidence="2">
    <location>
        <begin position="287"/>
        <end position="297"/>
    </location>
</feature>
<dbReference type="PROSITE" id="PS00036">
    <property type="entry name" value="BZIP_BASIC"/>
    <property type="match status" value="1"/>
</dbReference>
<evidence type="ECO:0000313" key="5">
    <source>
        <dbReference type="Proteomes" id="UP000757232"/>
    </source>
</evidence>
<proteinExistence type="predicted"/>
<feature type="compositionally biased region" description="Low complexity" evidence="2">
    <location>
        <begin position="405"/>
        <end position="436"/>
    </location>
</feature>
<feature type="region of interest" description="Disordered" evidence="2">
    <location>
        <begin position="765"/>
        <end position="805"/>
    </location>
</feature>
<feature type="compositionally biased region" description="Basic and acidic residues" evidence="2">
    <location>
        <begin position="309"/>
        <end position="327"/>
    </location>
</feature>
<keyword evidence="1" id="KW-0175">Coiled coil</keyword>
<dbReference type="InterPro" id="IPR046347">
    <property type="entry name" value="bZIP_sf"/>
</dbReference>
<dbReference type="Proteomes" id="UP000757232">
    <property type="component" value="Unassembled WGS sequence"/>
</dbReference>
<gene>
    <name evidence="4" type="ORF">A7U60_g2248</name>
</gene>
<feature type="compositionally biased region" description="Polar residues" evidence="2">
    <location>
        <begin position="80"/>
        <end position="91"/>
    </location>
</feature>
<dbReference type="PROSITE" id="PS50217">
    <property type="entry name" value="BZIP"/>
    <property type="match status" value="1"/>
</dbReference>
<accession>A0A9Q5NE22</accession>
<name>A0A9Q5NE22_SANBA</name>
<sequence>MPHPAVLNPPSFMFDNPASSSSAFQVEDFFNLDLLAGNDDARSSTSALNNNSNTSANSNGNLTSTSSSSRASSEAGSDSPAGSFSHLQTPPQSEALTSFDLMNFDSSFGGLPPIEEESIFTVGGHSGASDFFKPGTDPLAGLSHSPFDLFASFDAQLNGVNNSNSATSDTNSSSSASAPATSASASFSFGAIDPQLTRTPATPTTTTDDRSENGADQDSDDESSHKLIISPIKVGGKGKARRGTLHSGGVSKKPALPGPQSIFGSIVSNEGGPSAPMGRGLGQGKSFAKEKISRGQDQDDDDKDDDADDWRPSPEEYAKMSSKEKRQLRNKISARNFRIRRKEYIATLEGDIADRDRLIDAIRSELGSTKSENNALRQEVEALKKAILEGRASPMLPPPAPLSPLSPLSSFATLPGPSSSNASAGTSSKSNNNIIKPNTHKDLPTSPRLGASPFWGGQAGGFGSFGGGITPVHTAIIPETGASVFGVEDRQKENINPALNIPAQHQPQQQQVLSQVLAQLYGNGNNVPKNDSTMHAAPNSFDSFGFADVNPFTLKTLDAYRMQLWERAAAQVQQAQRERVRSAYTQSPAAATGYPSPPHSSPAHSPNPNTALSGLASSLRPQYFASSNSRTSPSSPTSTAKPFGSLLSNKGMPYGHSAHHGLPTPPASPRLSEKDRSASASASEQQVRRAMQQKEREQREQAQTHAVLASLASHTLLQKLGVAFWEAFSFTSGSAFGSAPGTRNWDSEKVRRVLDGSAVLKVVDVDRSSPSSSGSADTLAESMRGLSLDSRQKEKQNRQDTEKKGLFARMSNTCSGWTTVMRGEDGGRGDEKCTKVVGGIPDKLTESKIKHGQIGDGGSDVVHIPSILRRPRFDSNRLDLFDAVVPRSGIGGKASRSDSNIQYLDL</sequence>
<feature type="region of interest" description="Disordered" evidence="2">
    <location>
        <begin position="187"/>
        <end position="327"/>
    </location>
</feature>
<keyword evidence="5" id="KW-1185">Reference proteome</keyword>
<dbReference type="OrthoDB" id="5571888at2759"/>
<dbReference type="GO" id="GO:0003700">
    <property type="term" value="F:DNA-binding transcription factor activity"/>
    <property type="evidence" value="ECO:0007669"/>
    <property type="project" value="InterPro"/>
</dbReference>
<reference evidence="4" key="1">
    <citation type="submission" date="2016-06" db="EMBL/GenBank/DDBJ databases">
        <title>Draft Genome sequence of the fungus Inonotus baumii.</title>
        <authorList>
            <person name="Zhu H."/>
            <person name="Lin W."/>
        </authorList>
    </citation>
    <scope>NUCLEOTIDE SEQUENCE</scope>
    <source>
        <strain evidence="4">821</strain>
    </source>
</reference>
<feature type="compositionally biased region" description="Pro residues" evidence="2">
    <location>
        <begin position="395"/>
        <end position="404"/>
    </location>
</feature>
<feature type="compositionally biased region" description="Basic and acidic residues" evidence="2">
    <location>
        <begin position="790"/>
        <end position="805"/>
    </location>
</feature>
<dbReference type="CDD" id="cd14810">
    <property type="entry name" value="bZIP_u1"/>
    <property type="match status" value="1"/>
</dbReference>
<dbReference type="SUPFAM" id="SSF57959">
    <property type="entry name" value="Leucine zipper domain"/>
    <property type="match status" value="1"/>
</dbReference>
<evidence type="ECO:0000256" key="2">
    <source>
        <dbReference type="SAM" id="MobiDB-lite"/>
    </source>
</evidence>
<dbReference type="Pfam" id="PF00170">
    <property type="entry name" value="bZIP_1"/>
    <property type="match status" value="1"/>
</dbReference>
<evidence type="ECO:0000313" key="4">
    <source>
        <dbReference type="EMBL" id="OCB90514.1"/>
    </source>
</evidence>
<dbReference type="PANTHER" id="PTHR37616:SF2">
    <property type="entry name" value="BZIP DOMAIN-CONTAINING PROTEIN"/>
    <property type="match status" value="1"/>
</dbReference>
<dbReference type="EMBL" id="LNZH02000127">
    <property type="protein sequence ID" value="OCB90514.1"/>
    <property type="molecule type" value="Genomic_DNA"/>
</dbReference>
<evidence type="ECO:0000259" key="3">
    <source>
        <dbReference type="PROSITE" id="PS50217"/>
    </source>
</evidence>
<feature type="coiled-coil region" evidence="1">
    <location>
        <begin position="359"/>
        <end position="386"/>
    </location>
</feature>